<proteinExistence type="predicted"/>
<accession>A0A6P1GB34</accession>
<gene>
    <name evidence="2" type="ORF">GP480_02885</name>
</gene>
<organism evidence="2 3">
    <name type="scientific">Neorickettsia findlayensis</name>
    <dbReference type="NCBI Taxonomy" id="2686014"/>
    <lineage>
        <taxon>Bacteria</taxon>
        <taxon>Pseudomonadati</taxon>
        <taxon>Pseudomonadota</taxon>
        <taxon>Alphaproteobacteria</taxon>
        <taxon>Rickettsiales</taxon>
        <taxon>Anaplasmataceae</taxon>
        <taxon>Neorickettsia</taxon>
    </lineage>
</organism>
<dbReference type="Proteomes" id="UP000464912">
    <property type="component" value="Chromosome"/>
</dbReference>
<reference evidence="2 3" key="1">
    <citation type="journal article" date="2020" name="MBio">
        <title>Erratum for Teymournejad et al., 'Isolation and Molecular Analysis of a Novel Neorickettsia Species That Causes Potomac Horse Fever'.</title>
        <authorList>
            <person name="Teymournejad O."/>
            <person name="Lin M."/>
            <person name="Bekebrede H."/>
            <person name="Kamr A."/>
            <person name="Toribio R.E."/>
            <person name="Arroyo L.G."/>
            <person name="Baird J.D."/>
            <person name="Rikihisa Y."/>
        </authorList>
    </citation>
    <scope>NUCLEOTIDE SEQUENCE [LARGE SCALE GENOMIC DNA]</scope>
    <source>
        <strain evidence="2 3">Fin17</strain>
    </source>
</reference>
<protein>
    <submittedName>
        <fullName evidence="2">Uncharacterized protein</fullName>
    </submittedName>
</protein>
<feature type="coiled-coil region" evidence="1">
    <location>
        <begin position="78"/>
        <end position="105"/>
    </location>
</feature>
<name>A0A6P1GB34_9RICK</name>
<dbReference type="EMBL" id="CP047224">
    <property type="protein sequence ID" value="QHD65374.1"/>
    <property type="molecule type" value="Genomic_DNA"/>
</dbReference>
<reference evidence="2 3" key="2">
    <citation type="journal article" date="2020" name="MBio">
        <title>Isolation and Molecular Analysis of a Novel Neorickettsia Species That Causes Potomac Horse Fever.</title>
        <authorList>
            <person name="Teymournejad O."/>
            <person name="Lin M."/>
            <person name="Bekebrede H."/>
            <person name="Kamr A."/>
            <person name="Toribio R.E."/>
            <person name="Arroyo L.G."/>
            <person name="Baird J.D."/>
            <person name="Rikihisa Y."/>
        </authorList>
    </citation>
    <scope>NUCLEOTIDE SEQUENCE [LARGE SCALE GENOMIC DNA]</scope>
    <source>
        <strain evidence="2 3">Fin17</strain>
    </source>
</reference>
<evidence type="ECO:0000313" key="3">
    <source>
        <dbReference type="Proteomes" id="UP000464912"/>
    </source>
</evidence>
<evidence type="ECO:0000256" key="1">
    <source>
        <dbReference type="SAM" id="Coils"/>
    </source>
</evidence>
<dbReference type="RefSeq" id="WP_160095709.1">
    <property type="nucleotide sequence ID" value="NZ_CP047224.1"/>
</dbReference>
<sequence length="109" mass="12529">MADNVKNEDADLDLDLENLSEEYMQSVQEQIKKFTENPEVLQKALAPFMKLQSEYMKDPEKLGNLMSGMEGTGEDAFKTEVQESLKKLRARLAKMDRRLDEIMALLSNK</sequence>
<evidence type="ECO:0000313" key="2">
    <source>
        <dbReference type="EMBL" id="QHD65374.1"/>
    </source>
</evidence>
<keyword evidence="3" id="KW-1185">Reference proteome</keyword>
<keyword evidence="1" id="KW-0175">Coiled coil</keyword>
<dbReference type="KEGG" id="nef:GP480_02885"/>
<dbReference type="AlphaFoldDB" id="A0A6P1GB34"/>